<evidence type="ECO:0000313" key="7">
    <source>
        <dbReference type="Proteomes" id="UP001614394"/>
    </source>
</evidence>
<dbReference type="Gene3D" id="1.10.10.10">
    <property type="entry name" value="Winged helix-like DNA-binding domain superfamily/Winged helix DNA-binding domain"/>
    <property type="match status" value="1"/>
</dbReference>
<dbReference type="SUPFAM" id="SSF46785">
    <property type="entry name" value="Winged helix' DNA-binding domain"/>
    <property type="match status" value="1"/>
</dbReference>
<evidence type="ECO:0000256" key="2">
    <source>
        <dbReference type="ARBA" id="ARBA00023015"/>
    </source>
</evidence>
<dbReference type="PANTHER" id="PTHR30126">
    <property type="entry name" value="HTH-TYPE TRANSCRIPTIONAL REGULATOR"/>
    <property type="match status" value="1"/>
</dbReference>
<evidence type="ECO:0000313" key="6">
    <source>
        <dbReference type="EMBL" id="MFI9100869.1"/>
    </source>
</evidence>
<gene>
    <name evidence="6" type="ORF">ACIGXA_10100</name>
</gene>
<protein>
    <submittedName>
        <fullName evidence="6">LysR family transcriptional regulator</fullName>
    </submittedName>
</protein>
<organism evidence="6 7">
    <name type="scientific">Streptomyces fildesensis</name>
    <dbReference type="NCBI Taxonomy" id="375757"/>
    <lineage>
        <taxon>Bacteria</taxon>
        <taxon>Bacillati</taxon>
        <taxon>Actinomycetota</taxon>
        <taxon>Actinomycetes</taxon>
        <taxon>Kitasatosporales</taxon>
        <taxon>Streptomycetaceae</taxon>
        <taxon>Streptomyces</taxon>
    </lineage>
</organism>
<keyword evidence="4" id="KW-0804">Transcription</keyword>
<proteinExistence type="inferred from homology"/>
<name>A0ABW8C358_9ACTN</name>
<dbReference type="PRINTS" id="PR00039">
    <property type="entry name" value="HTHLYSR"/>
</dbReference>
<accession>A0ABW8C358</accession>
<keyword evidence="3" id="KW-0238">DNA-binding</keyword>
<dbReference type="PANTHER" id="PTHR30126:SF40">
    <property type="entry name" value="HTH-TYPE TRANSCRIPTIONAL REGULATOR GLTR"/>
    <property type="match status" value="1"/>
</dbReference>
<keyword evidence="2" id="KW-0805">Transcription regulation</keyword>
<comment type="caution">
    <text evidence="6">The sequence shown here is derived from an EMBL/GenBank/DDBJ whole genome shotgun (WGS) entry which is preliminary data.</text>
</comment>
<dbReference type="Proteomes" id="UP001614394">
    <property type="component" value="Unassembled WGS sequence"/>
</dbReference>
<dbReference type="PROSITE" id="PS50931">
    <property type="entry name" value="HTH_LYSR"/>
    <property type="match status" value="1"/>
</dbReference>
<dbReference type="InterPro" id="IPR036390">
    <property type="entry name" value="WH_DNA-bd_sf"/>
</dbReference>
<dbReference type="InterPro" id="IPR000847">
    <property type="entry name" value="LysR_HTH_N"/>
</dbReference>
<dbReference type="Pfam" id="PF00126">
    <property type="entry name" value="HTH_1"/>
    <property type="match status" value="1"/>
</dbReference>
<dbReference type="RefSeq" id="WP_399647038.1">
    <property type="nucleotide sequence ID" value="NZ_JBITYG010000002.1"/>
</dbReference>
<sequence>MLKRKVGGAVHEREFRAFVSVAEIGRMDQAAKELGYSQPAVSYQIKCLEQMLGIKLFTRDSTGAHLTREGRMVLPSARAVLTLIESMKGVCAA</sequence>
<evidence type="ECO:0000259" key="5">
    <source>
        <dbReference type="PROSITE" id="PS50931"/>
    </source>
</evidence>
<evidence type="ECO:0000256" key="4">
    <source>
        <dbReference type="ARBA" id="ARBA00023163"/>
    </source>
</evidence>
<dbReference type="EMBL" id="JBITYG010000002">
    <property type="protein sequence ID" value="MFI9100869.1"/>
    <property type="molecule type" value="Genomic_DNA"/>
</dbReference>
<dbReference type="InterPro" id="IPR036388">
    <property type="entry name" value="WH-like_DNA-bd_sf"/>
</dbReference>
<evidence type="ECO:0000256" key="1">
    <source>
        <dbReference type="ARBA" id="ARBA00009437"/>
    </source>
</evidence>
<feature type="domain" description="HTH lysR-type" evidence="5">
    <location>
        <begin position="13"/>
        <end position="67"/>
    </location>
</feature>
<keyword evidence="7" id="KW-1185">Reference proteome</keyword>
<evidence type="ECO:0000256" key="3">
    <source>
        <dbReference type="ARBA" id="ARBA00023125"/>
    </source>
</evidence>
<reference evidence="6 7" key="1">
    <citation type="submission" date="2024-10" db="EMBL/GenBank/DDBJ databases">
        <title>The Natural Products Discovery Center: Release of the First 8490 Sequenced Strains for Exploring Actinobacteria Biosynthetic Diversity.</title>
        <authorList>
            <person name="Kalkreuter E."/>
            <person name="Kautsar S.A."/>
            <person name="Yang D."/>
            <person name="Bader C.D."/>
            <person name="Teijaro C.N."/>
            <person name="Fluegel L."/>
            <person name="Davis C.M."/>
            <person name="Simpson J.R."/>
            <person name="Lauterbach L."/>
            <person name="Steele A.D."/>
            <person name="Gui C."/>
            <person name="Meng S."/>
            <person name="Li G."/>
            <person name="Viehrig K."/>
            <person name="Ye F."/>
            <person name="Su P."/>
            <person name="Kiefer A.F."/>
            <person name="Nichols A."/>
            <person name="Cepeda A.J."/>
            <person name="Yan W."/>
            <person name="Fan B."/>
            <person name="Jiang Y."/>
            <person name="Adhikari A."/>
            <person name="Zheng C.-J."/>
            <person name="Schuster L."/>
            <person name="Cowan T.M."/>
            <person name="Smanski M.J."/>
            <person name="Chevrette M.G."/>
            <person name="De Carvalho L.P.S."/>
            <person name="Shen B."/>
        </authorList>
    </citation>
    <scope>NUCLEOTIDE SEQUENCE [LARGE SCALE GENOMIC DNA]</scope>
    <source>
        <strain evidence="6 7">NPDC053399</strain>
    </source>
</reference>
<comment type="similarity">
    <text evidence="1">Belongs to the LysR transcriptional regulatory family.</text>
</comment>